<sequence length="589" mass="67415">MVKGLASLPKPRWVKLLLLALFLVTLWLSRGLGLFDKLVALVMLGYSLKYIELHVRRDIEVFVLTGLFLVALSLVFSSQPLAALLALLVAFIHLLLLLSLDIQLSRAWVKQLALWLLGLAPLALALFVLAPRLPPLWQMPNPSSAQTGLSEEIRPGDISQLIRSDKLVFRAEFAKPMANQQLYWRAMVLDQFDGERWRRSELAQQPQRFSPASAEPLNQYQLLLEPADGSWLASLNPSSLTAGSGQYFADKSWQRRQDNFTRQLFQFDYLPAPSSETSNAAQLTLAKQLPAQLPAAIVELAEGLQQGLDRSASDYAQRYLAQLEQWFMARPFSYTLNPPAYPGLRGIASFLFEQQRGFCVHYAQSVVVMARLQGIPARMVAGYLGGEWEQSEQLLAVRNYDAHAWLEFWNGQTWQRLDPTAWIAPDRVENSLQQSQSTAEQWRNLNGWGKRFWYTEGMSRLRYWFAQADYWWAKWVLNFDQQRQLRLFASLMAWLPGSSMLMLTASMLFLGIVVTATIFAKPWRWRLPAKPVLALRWQLWLLARYRLRREAGETLAAFVQRVERQAPQRAAALKQAVDGYQQAQYHPSK</sequence>
<dbReference type="InterPro" id="IPR002931">
    <property type="entry name" value="Transglutaminase-like"/>
</dbReference>
<feature type="transmembrane region" description="Helical" evidence="1">
    <location>
        <begin position="82"/>
        <end position="100"/>
    </location>
</feature>
<name>A0ABQ1I170_9ALTE</name>
<dbReference type="EMBL" id="BMDY01000010">
    <property type="protein sequence ID" value="GGB06355.1"/>
    <property type="molecule type" value="Genomic_DNA"/>
</dbReference>
<keyword evidence="1" id="KW-1133">Transmembrane helix</keyword>
<gene>
    <name evidence="3" type="ORF">GCM10007414_19570</name>
</gene>
<feature type="transmembrane region" description="Helical" evidence="1">
    <location>
        <begin position="112"/>
        <end position="130"/>
    </location>
</feature>
<keyword evidence="1" id="KW-0472">Membrane</keyword>
<keyword evidence="1" id="KW-0812">Transmembrane</keyword>
<evidence type="ECO:0000313" key="3">
    <source>
        <dbReference type="EMBL" id="GGB06355.1"/>
    </source>
</evidence>
<dbReference type="Proteomes" id="UP000651977">
    <property type="component" value="Unassembled WGS sequence"/>
</dbReference>
<dbReference type="SUPFAM" id="SSF54001">
    <property type="entry name" value="Cysteine proteinases"/>
    <property type="match status" value="1"/>
</dbReference>
<dbReference type="InterPro" id="IPR021878">
    <property type="entry name" value="TgpA_N"/>
</dbReference>
<keyword evidence="4" id="KW-1185">Reference proteome</keyword>
<dbReference type="PANTHER" id="PTHR42736:SF1">
    <property type="entry name" value="PROTEIN-GLUTAMINE GAMMA-GLUTAMYLTRANSFERASE"/>
    <property type="match status" value="1"/>
</dbReference>
<feature type="transmembrane region" description="Helical" evidence="1">
    <location>
        <begin position="12"/>
        <end position="28"/>
    </location>
</feature>
<dbReference type="PANTHER" id="PTHR42736">
    <property type="entry name" value="PROTEIN-GLUTAMINE GAMMA-GLUTAMYLTRANSFERASE"/>
    <property type="match status" value="1"/>
</dbReference>
<organism evidence="3 4">
    <name type="scientific">Agarivorans gilvus</name>
    <dbReference type="NCBI Taxonomy" id="680279"/>
    <lineage>
        <taxon>Bacteria</taxon>
        <taxon>Pseudomonadati</taxon>
        <taxon>Pseudomonadota</taxon>
        <taxon>Gammaproteobacteria</taxon>
        <taxon>Alteromonadales</taxon>
        <taxon>Alteromonadaceae</taxon>
        <taxon>Agarivorans</taxon>
    </lineage>
</organism>
<dbReference type="Pfam" id="PF11992">
    <property type="entry name" value="TgpA_N"/>
    <property type="match status" value="1"/>
</dbReference>
<dbReference type="InterPro" id="IPR038765">
    <property type="entry name" value="Papain-like_cys_pep_sf"/>
</dbReference>
<evidence type="ECO:0000313" key="4">
    <source>
        <dbReference type="Proteomes" id="UP000651977"/>
    </source>
</evidence>
<proteinExistence type="predicted"/>
<protein>
    <submittedName>
        <fullName evidence="3">Transglutaminase</fullName>
    </submittedName>
</protein>
<reference evidence="4" key="1">
    <citation type="journal article" date="2019" name="Int. J. Syst. Evol. Microbiol.">
        <title>The Global Catalogue of Microorganisms (GCM) 10K type strain sequencing project: providing services to taxonomists for standard genome sequencing and annotation.</title>
        <authorList>
            <consortium name="The Broad Institute Genomics Platform"/>
            <consortium name="The Broad Institute Genome Sequencing Center for Infectious Disease"/>
            <person name="Wu L."/>
            <person name="Ma J."/>
        </authorList>
    </citation>
    <scope>NUCLEOTIDE SEQUENCE [LARGE SCALE GENOMIC DNA]</scope>
    <source>
        <strain evidence="4">CGMCC 1.10131</strain>
    </source>
</reference>
<comment type="caution">
    <text evidence="3">The sequence shown here is derived from an EMBL/GenBank/DDBJ whole genome shotgun (WGS) entry which is preliminary data.</text>
</comment>
<feature type="transmembrane region" description="Helical" evidence="1">
    <location>
        <begin position="491"/>
        <end position="520"/>
    </location>
</feature>
<feature type="domain" description="Transglutaminase-like" evidence="2">
    <location>
        <begin position="351"/>
        <end position="421"/>
    </location>
</feature>
<dbReference type="InterPro" id="IPR052901">
    <property type="entry name" value="Bact_TGase-like"/>
</dbReference>
<accession>A0ABQ1I170</accession>
<dbReference type="Pfam" id="PF01841">
    <property type="entry name" value="Transglut_core"/>
    <property type="match status" value="1"/>
</dbReference>
<dbReference type="SMART" id="SM00460">
    <property type="entry name" value="TGc"/>
    <property type="match status" value="1"/>
</dbReference>
<dbReference type="Gene3D" id="3.10.620.30">
    <property type="match status" value="1"/>
</dbReference>
<evidence type="ECO:0000256" key="1">
    <source>
        <dbReference type="SAM" id="Phobius"/>
    </source>
</evidence>
<evidence type="ECO:0000259" key="2">
    <source>
        <dbReference type="SMART" id="SM00460"/>
    </source>
</evidence>